<comment type="caution">
    <text evidence="2">The sequence shown here is derived from an EMBL/GenBank/DDBJ whole genome shotgun (WGS) entry which is preliminary data.</text>
</comment>
<accession>A0A699IFD4</accession>
<dbReference type="AlphaFoldDB" id="A0A699IFD4"/>
<feature type="compositionally biased region" description="Polar residues" evidence="1">
    <location>
        <begin position="79"/>
        <end position="93"/>
    </location>
</feature>
<proteinExistence type="predicted"/>
<evidence type="ECO:0000313" key="2">
    <source>
        <dbReference type="EMBL" id="GEZ48965.1"/>
    </source>
</evidence>
<organism evidence="2">
    <name type="scientific">Tanacetum cinerariifolium</name>
    <name type="common">Dalmatian daisy</name>
    <name type="synonym">Chrysanthemum cinerariifolium</name>
    <dbReference type="NCBI Taxonomy" id="118510"/>
    <lineage>
        <taxon>Eukaryota</taxon>
        <taxon>Viridiplantae</taxon>
        <taxon>Streptophyta</taxon>
        <taxon>Embryophyta</taxon>
        <taxon>Tracheophyta</taxon>
        <taxon>Spermatophyta</taxon>
        <taxon>Magnoliopsida</taxon>
        <taxon>eudicotyledons</taxon>
        <taxon>Gunneridae</taxon>
        <taxon>Pentapetalae</taxon>
        <taxon>asterids</taxon>
        <taxon>campanulids</taxon>
        <taxon>Asterales</taxon>
        <taxon>Asteraceae</taxon>
        <taxon>Asteroideae</taxon>
        <taxon>Anthemideae</taxon>
        <taxon>Anthemidinae</taxon>
        <taxon>Tanacetum</taxon>
    </lineage>
</organism>
<dbReference type="EMBL" id="BKCJ010285157">
    <property type="protein sequence ID" value="GEZ48965.1"/>
    <property type="molecule type" value="Genomic_DNA"/>
</dbReference>
<name>A0A699IFD4_TANCI</name>
<protein>
    <submittedName>
        <fullName evidence="2">Uncharacterized protein</fullName>
    </submittedName>
</protein>
<gene>
    <name evidence="2" type="ORF">Tci_520938</name>
</gene>
<sequence>MITNSHAGAGSWGLPLRFVLTQVTYFHLIADPFQHAEILSHIQNLGDGSRHYTLNTNVHNVKLRARHWGEAKERPQPITPLNPTSNVTTNNQAPSITPMHVEVRAVDEAFVMENYSRLEPLMRRRMRGLRLQGVATRLNYSSKDVDGEREMEAPSGFQPRPSIITEEPNMGNIPPLLSSHIR</sequence>
<evidence type="ECO:0000256" key="1">
    <source>
        <dbReference type="SAM" id="MobiDB-lite"/>
    </source>
</evidence>
<feature type="region of interest" description="Disordered" evidence="1">
    <location>
        <begin position="143"/>
        <end position="182"/>
    </location>
</feature>
<feature type="region of interest" description="Disordered" evidence="1">
    <location>
        <begin position="74"/>
        <end position="93"/>
    </location>
</feature>
<feature type="compositionally biased region" description="Basic and acidic residues" evidence="1">
    <location>
        <begin position="143"/>
        <end position="152"/>
    </location>
</feature>
<reference evidence="2" key="1">
    <citation type="journal article" date="2019" name="Sci. Rep.">
        <title>Draft genome of Tanacetum cinerariifolium, the natural source of mosquito coil.</title>
        <authorList>
            <person name="Yamashiro T."/>
            <person name="Shiraishi A."/>
            <person name="Satake H."/>
            <person name="Nakayama K."/>
        </authorList>
    </citation>
    <scope>NUCLEOTIDE SEQUENCE</scope>
</reference>